<sequence>MGEKIMKSGRNKEKIIELISNFPVIPGHRDSGCGLKKRLMWNPMKLTDGVERK</sequence>
<dbReference type="Proteomes" id="UP001549106">
    <property type="component" value="Unassembled WGS sequence"/>
</dbReference>
<comment type="caution">
    <text evidence="1">The sequence shown here is derived from an EMBL/GenBank/DDBJ whole genome shotgun (WGS) entry which is preliminary data.</text>
</comment>
<reference evidence="1 2" key="1">
    <citation type="submission" date="2024-06" db="EMBL/GenBank/DDBJ databases">
        <title>Genomic Encyclopedia of Type Strains, Phase IV (KMG-IV): sequencing the most valuable type-strain genomes for metagenomic binning, comparative biology and taxonomic classification.</title>
        <authorList>
            <person name="Goeker M."/>
        </authorList>
    </citation>
    <scope>NUCLEOTIDE SEQUENCE [LARGE SCALE GENOMIC DNA]</scope>
    <source>
        <strain evidence="1 2">DSM 29492</strain>
    </source>
</reference>
<protein>
    <submittedName>
        <fullName evidence="1">Uncharacterized protein</fullName>
    </submittedName>
</protein>
<gene>
    <name evidence="1" type="ORF">ABID24_002602</name>
</gene>
<dbReference type="EMBL" id="JBEPMJ010000020">
    <property type="protein sequence ID" value="MET3751343.1"/>
    <property type="molecule type" value="Genomic_DNA"/>
</dbReference>
<organism evidence="1 2">
    <name type="scientific">Blautia caecimuris</name>
    <dbReference type="NCBI Taxonomy" id="1796615"/>
    <lineage>
        <taxon>Bacteria</taxon>
        <taxon>Bacillati</taxon>
        <taxon>Bacillota</taxon>
        <taxon>Clostridia</taxon>
        <taxon>Lachnospirales</taxon>
        <taxon>Lachnospiraceae</taxon>
        <taxon>Blautia</taxon>
    </lineage>
</organism>
<keyword evidence="2" id="KW-1185">Reference proteome</keyword>
<proteinExistence type="predicted"/>
<evidence type="ECO:0000313" key="2">
    <source>
        <dbReference type="Proteomes" id="UP001549106"/>
    </source>
</evidence>
<evidence type="ECO:0000313" key="1">
    <source>
        <dbReference type="EMBL" id="MET3751343.1"/>
    </source>
</evidence>
<accession>A0ABV2M4E7</accession>
<name>A0ABV2M4E7_9FIRM</name>
<dbReference type="RefSeq" id="WP_257465076.1">
    <property type="nucleotide sequence ID" value="NZ_BAABXP010000003.1"/>
</dbReference>